<sequence length="513" mass="55456">MRNDAPALGQSANPRQTAFGALSRDQISEAQARPRSAFAKLRLRARDLGRLRGAELYDGFLRFIPILWGLGALTPAGALMLVKLAAERWPRGVLINIIVFSWIFIGVSQACAAILNGIAIRDYAKGFGNAFGFGVVGWIFGALAIAAGAAHRLDGPRTVRAVTWVGGYIILLGALAAVGRLAGLQNFQLWPTPVGMILPKSPSVSFYTVTTIFQTEETLGELSTRLLLFFPWTTGLGLGGLAIAFISFLEGSLKWRFIGVAGGVVAVVFSWSRIAIVSMLVIALILAFFRAPFRWRLGITGVVLTTYFFAAMQGFDPIDAVKKAQDGVNGARAGSSLARELIYTKSWEGFLKSPIIGNGWIGDSVHNKETLPIGSHSTIYGLAYTGGAPTLAAFVFAMTLTFVALIWRFLSYDFDDPRRSGALVAIGLILCLLSYCRYEALFNLTLPCLFLFTWLGATLSAERPERARAAAGGANFPATLGARGTRAFAFSPGAARPVAFQKTRSYRDWKNDE</sequence>
<keyword evidence="7" id="KW-0436">Ligase</keyword>
<feature type="transmembrane region" description="Helical" evidence="5">
    <location>
        <begin position="130"/>
        <end position="149"/>
    </location>
</feature>
<organism evidence="7 8">
    <name type="scientific">Methylocapsa palsarum</name>
    <dbReference type="NCBI Taxonomy" id="1612308"/>
    <lineage>
        <taxon>Bacteria</taxon>
        <taxon>Pseudomonadati</taxon>
        <taxon>Pseudomonadota</taxon>
        <taxon>Alphaproteobacteria</taxon>
        <taxon>Hyphomicrobiales</taxon>
        <taxon>Beijerinckiaceae</taxon>
        <taxon>Methylocapsa</taxon>
    </lineage>
</organism>
<dbReference type="EMBL" id="FOSN01000017">
    <property type="protein sequence ID" value="SFK74668.1"/>
    <property type="molecule type" value="Genomic_DNA"/>
</dbReference>
<name>A0A1I4C0R7_9HYPH</name>
<dbReference type="GO" id="GO:0016874">
    <property type="term" value="F:ligase activity"/>
    <property type="evidence" value="ECO:0007669"/>
    <property type="project" value="UniProtKB-KW"/>
</dbReference>
<dbReference type="AlphaFoldDB" id="A0A1I4C0R7"/>
<keyword evidence="8" id="KW-1185">Reference proteome</keyword>
<dbReference type="GO" id="GO:0016020">
    <property type="term" value="C:membrane"/>
    <property type="evidence" value="ECO:0007669"/>
    <property type="project" value="UniProtKB-SubCell"/>
</dbReference>
<dbReference type="Pfam" id="PF04932">
    <property type="entry name" value="Wzy_C"/>
    <property type="match status" value="1"/>
</dbReference>
<feature type="transmembrane region" description="Helical" evidence="5">
    <location>
        <begin position="255"/>
        <end position="288"/>
    </location>
</feature>
<evidence type="ECO:0000256" key="3">
    <source>
        <dbReference type="ARBA" id="ARBA00022989"/>
    </source>
</evidence>
<feature type="transmembrane region" description="Helical" evidence="5">
    <location>
        <begin position="391"/>
        <end position="410"/>
    </location>
</feature>
<evidence type="ECO:0000313" key="8">
    <source>
        <dbReference type="Proteomes" id="UP000198755"/>
    </source>
</evidence>
<keyword evidence="3 5" id="KW-1133">Transmembrane helix</keyword>
<dbReference type="STRING" id="1612308.SAMN05444581_11776"/>
<dbReference type="InterPro" id="IPR007016">
    <property type="entry name" value="O-antigen_ligase-rel_domated"/>
</dbReference>
<feature type="transmembrane region" description="Helical" evidence="5">
    <location>
        <begin position="226"/>
        <end position="249"/>
    </location>
</feature>
<dbReference type="Proteomes" id="UP000198755">
    <property type="component" value="Unassembled WGS sequence"/>
</dbReference>
<evidence type="ECO:0000256" key="1">
    <source>
        <dbReference type="ARBA" id="ARBA00004141"/>
    </source>
</evidence>
<keyword evidence="2 5" id="KW-0812">Transmembrane</keyword>
<evidence type="ECO:0000256" key="4">
    <source>
        <dbReference type="ARBA" id="ARBA00023136"/>
    </source>
</evidence>
<proteinExistence type="predicted"/>
<evidence type="ECO:0000256" key="2">
    <source>
        <dbReference type="ARBA" id="ARBA00022692"/>
    </source>
</evidence>
<comment type="subcellular location">
    <subcellularLocation>
        <location evidence="1">Membrane</location>
        <topology evidence="1">Multi-pass membrane protein</topology>
    </subcellularLocation>
</comment>
<feature type="transmembrane region" description="Helical" evidence="5">
    <location>
        <begin position="422"/>
        <end position="438"/>
    </location>
</feature>
<feature type="transmembrane region" description="Helical" evidence="5">
    <location>
        <begin position="295"/>
        <end position="315"/>
    </location>
</feature>
<gene>
    <name evidence="7" type="ORF">SAMN05444581_11776</name>
</gene>
<feature type="transmembrane region" description="Helical" evidence="5">
    <location>
        <begin position="94"/>
        <end position="118"/>
    </location>
</feature>
<evidence type="ECO:0000256" key="5">
    <source>
        <dbReference type="SAM" id="Phobius"/>
    </source>
</evidence>
<evidence type="ECO:0000259" key="6">
    <source>
        <dbReference type="Pfam" id="PF04932"/>
    </source>
</evidence>
<dbReference type="RefSeq" id="WP_175492648.1">
    <property type="nucleotide sequence ID" value="NZ_FOSN01000017.1"/>
</dbReference>
<feature type="transmembrane region" description="Helical" evidence="5">
    <location>
        <begin position="161"/>
        <end position="182"/>
    </location>
</feature>
<feature type="domain" description="O-antigen ligase-related" evidence="6">
    <location>
        <begin position="261"/>
        <end position="394"/>
    </location>
</feature>
<protein>
    <submittedName>
        <fullName evidence="7">O-Antigen ligase</fullName>
    </submittedName>
</protein>
<keyword evidence="4 5" id="KW-0472">Membrane</keyword>
<feature type="transmembrane region" description="Helical" evidence="5">
    <location>
        <begin position="60"/>
        <end position="82"/>
    </location>
</feature>
<accession>A0A1I4C0R7</accession>
<reference evidence="7 8" key="1">
    <citation type="submission" date="2016-10" db="EMBL/GenBank/DDBJ databases">
        <authorList>
            <person name="de Groot N.N."/>
        </authorList>
    </citation>
    <scope>NUCLEOTIDE SEQUENCE [LARGE SCALE GENOMIC DNA]</scope>
    <source>
        <strain evidence="7 8">NE2</strain>
    </source>
</reference>
<evidence type="ECO:0000313" key="7">
    <source>
        <dbReference type="EMBL" id="SFK74668.1"/>
    </source>
</evidence>